<dbReference type="GO" id="GO:0008270">
    <property type="term" value="F:zinc ion binding"/>
    <property type="evidence" value="ECO:0007669"/>
    <property type="project" value="InterPro"/>
</dbReference>
<comment type="caution">
    <text evidence="7">The sequence shown here is derived from an EMBL/GenBank/DDBJ whole genome shotgun (WGS) entry which is preliminary data.</text>
</comment>
<dbReference type="Proteomes" id="UP000053558">
    <property type="component" value="Unassembled WGS sequence"/>
</dbReference>
<dbReference type="Gene3D" id="3.40.830.10">
    <property type="entry name" value="LigB-like"/>
    <property type="match status" value="1"/>
</dbReference>
<dbReference type="SUPFAM" id="SSF53213">
    <property type="entry name" value="LigB-like"/>
    <property type="match status" value="1"/>
</dbReference>
<keyword evidence="8" id="KW-1185">Reference proteome</keyword>
<keyword evidence="7" id="KW-0223">Dioxygenase</keyword>
<keyword evidence="5" id="KW-0560">Oxidoreductase</keyword>
<evidence type="ECO:0000256" key="4">
    <source>
        <dbReference type="ARBA" id="ARBA00022833"/>
    </source>
</evidence>
<keyword evidence="4" id="KW-0862">Zinc</keyword>
<dbReference type="KEGG" id="cput:CONPUDRAFT_70131"/>
<evidence type="ECO:0000256" key="3">
    <source>
        <dbReference type="ARBA" id="ARBA00022723"/>
    </source>
</evidence>
<dbReference type="OrthoDB" id="7396853at2759"/>
<reference evidence="8" key="1">
    <citation type="journal article" date="2012" name="Science">
        <title>The Paleozoic origin of enzymatic lignin decomposition reconstructed from 31 fungal genomes.</title>
        <authorList>
            <person name="Floudas D."/>
            <person name="Binder M."/>
            <person name="Riley R."/>
            <person name="Barry K."/>
            <person name="Blanchette R.A."/>
            <person name="Henrissat B."/>
            <person name="Martinez A.T."/>
            <person name="Otillar R."/>
            <person name="Spatafora J.W."/>
            <person name="Yadav J.S."/>
            <person name="Aerts A."/>
            <person name="Benoit I."/>
            <person name="Boyd A."/>
            <person name="Carlson A."/>
            <person name="Copeland A."/>
            <person name="Coutinho P.M."/>
            <person name="de Vries R.P."/>
            <person name="Ferreira P."/>
            <person name="Findley K."/>
            <person name="Foster B."/>
            <person name="Gaskell J."/>
            <person name="Glotzer D."/>
            <person name="Gorecki P."/>
            <person name="Heitman J."/>
            <person name="Hesse C."/>
            <person name="Hori C."/>
            <person name="Igarashi K."/>
            <person name="Jurgens J.A."/>
            <person name="Kallen N."/>
            <person name="Kersten P."/>
            <person name="Kohler A."/>
            <person name="Kuees U."/>
            <person name="Kumar T.K.A."/>
            <person name="Kuo A."/>
            <person name="LaButti K."/>
            <person name="Larrondo L.F."/>
            <person name="Lindquist E."/>
            <person name="Ling A."/>
            <person name="Lombard V."/>
            <person name="Lucas S."/>
            <person name="Lundell T."/>
            <person name="Martin R."/>
            <person name="McLaughlin D.J."/>
            <person name="Morgenstern I."/>
            <person name="Morin E."/>
            <person name="Murat C."/>
            <person name="Nagy L.G."/>
            <person name="Nolan M."/>
            <person name="Ohm R.A."/>
            <person name="Patyshakuliyeva A."/>
            <person name="Rokas A."/>
            <person name="Ruiz-Duenas F.J."/>
            <person name="Sabat G."/>
            <person name="Salamov A."/>
            <person name="Samejima M."/>
            <person name="Schmutz J."/>
            <person name="Slot J.C."/>
            <person name="St John F."/>
            <person name="Stenlid J."/>
            <person name="Sun H."/>
            <person name="Sun S."/>
            <person name="Syed K."/>
            <person name="Tsang A."/>
            <person name="Wiebenga A."/>
            <person name="Young D."/>
            <person name="Pisabarro A."/>
            <person name="Eastwood D.C."/>
            <person name="Martin F."/>
            <person name="Cullen D."/>
            <person name="Grigoriev I.V."/>
            <person name="Hibbett D.S."/>
        </authorList>
    </citation>
    <scope>NUCLEOTIDE SEQUENCE [LARGE SCALE GENOMIC DNA]</scope>
    <source>
        <strain evidence="8">RWD-64-598 SS2</strain>
    </source>
</reference>
<sequence>MSSALVAPKIPEQWRAALDALPSNPPKIPAFFFAHGSPMLVFPESGGLPPSFNEMGPRGSLANFLRDFGPALLEKYKPKGIVIFSAHWETEGERVVSNYEGQNPLFMDYYGFGPELYQIKFNSQGDRSLSQRVVDSFTEVGCSVSYSKAGMRARLSSPNEVRGEDGRGFPGHGLDHGVFVPFTLMFGETLQKVPVVQVSIEGPSSRSLPQQAAEANWQVGKAVAKLREEGYLILSGGLTIHNLMDRRLFSESMAPASVKTFSDAIYEAGVQAPEVRKAAMLDLVSLKGFREAHPREEHFLPIYVAAGAGEDGQSRALGAMYGAHTFAFGL</sequence>
<protein>
    <submittedName>
        <fullName evidence="7">Extradiol ring-cleavage dioxygenase class III enzyme subunit B</fullName>
    </submittedName>
</protein>
<evidence type="ECO:0000256" key="5">
    <source>
        <dbReference type="ARBA" id="ARBA00023002"/>
    </source>
</evidence>
<comment type="similarity">
    <text evidence="2">Belongs to the DODA-type extradiol aromatic ring-opening dioxygenase family.</text>
</comment>
<dbReference type="PANTHER" id="PTHR30096:SF0">
    <property type="entry name" value="4,5-DOPA DIOXYGENASE EXTRADIOL-LIKE PROTEIN"/>
    <property type="match status" value="1"/>
</dbReference>
<dbReference type="RefSeq" id="XP_007764172.1">
    <property type="nucleotide sequence ID" value="XM_007765982.1"/>
</dbReference>
<comment type="cofactor">
    <cofactor evidence="1">
        <name>Zn(2+)</name>
        <dbReference type="ChEBI" id="CHEBI:29105"/>
    </cofactor>
</comment>
<evidence type="ECO:0000256" key="2">
    <source>
        <dbReference type="ARBA" id="ARBA00007581"/>
    </source>
</evidence>
<dbReference type="Pfam" id="PF02900">
    <property type="entry name" value="LigB"/>
    <property type="match status" value="1"/>
</dbReference>
<name>A0A5M3N1J9_CONPW</name>
<proteinExistence type="inferred from homology"/>
<feature type="domain" description="Extradiol ring-cleavage dioxygenase class III enzyme subunit B" evidence="6">
    <location>
        <begin position="30"/>
        <end position="313"/>
    </location>
</feature>
<accession>A0A5M3N1J9</accession>
<keyword evidence="3" id="KW-0479">Metal-binding</keyword>
<dbReference type="AlphaFoldDB" id="A0A5M3N1J9"/>
<dbReference type="GeneID" id="19208779"/>
<gene>
    <name evidence="7" type="ORF">CONPUDRAFT_70131</name>
</gene>
<dbReference type="InterPro" id="IPR014436">
    <property type="entry name" value="Extradiol_dOase_DODA"/>
</dbReference>
<dbReference type="GO" id="GO:0008198">
    <property type="term" value="F:ferrous iron binding"/>
    <property type="evidence" value="ECO:0007669"/>
    <property type="project" value="InterPro"/>
</dbReference>
<dbReference type="CDD" id="cd07363">
    <property type="entry name" value="45_DOPA_Dioxygenase"/>
    <property type="match status" value="1"/>
</dbReference>
<evidence type="ECO:0000259" key="6">
    <source>
        <dbReference type="Pfam" id="PF02900"/>
    </source>
</evidence>
<dbReference type="InterPro" id="IPR004183">
    <property type="entry name" value="Xdiol_dOase_suB"/>
</dbReference>
<evidence type="ECO:0000313" key="8">
    <source>
        <dbReference type="Proteomes" id="UP000053558"/>
    </source>
</evidence>
<evidence type="ECO:0000313" key="7">
    <source>
        <dbReference type="EMBL" id="EIW85280.1"/>
    </source>
</evidence>
<dbReference type="OMA" id="SVIDGFW"/>
<dbReference type="GO" id="GO:0016702">
    <property type="term" value="F:oxidoreductase activity, acting on single donors with incorporation of molecular oxygen, incorporation of two atoms of oxygen"/>
    <property type="evidence" value="ECO:0007669"/>
    <property type="project" value="UniProtKB-ARBA"/>
</dbReference>
<dbReference type="PANTHER" id="PTHR30096">
    <property type="entry name" value="4,5-DOPA DIOXYGENASE EXTRADIOL-LIKE PROTEIN"/>
    <property type="match status" value="1"/>
</dbReference>
<organism evidence="7 8">
    <name type="scientific">Coniophora puteana (strain RWD-64-598)</name>
    <name type="common">Brown rot fungus</name>
    <dbReference type="NCBI Taxonomy" id="741705"/>
    <lineage>
        <taxon>Eukaryota</taxon>
        <taxon>Fungi</taxon>
        <taxon>Dikarya</taxon>
        <taxon>Basidiomycota</taxon>
        <taxon>Agaricomycotina</taxon>
        <taxon>Agaricomycetes</taxon>
        <taxon>Agaricomycetidae</taxon>
        <taxon>Boletales</taxon>
        <taxon>Coniophorineae</taxon>
        <taxon>Coniophoraceae</taxon>
        <taxon>Coniophora</taxon>
    </lineage>
</organism>
<dbReference type="EMBL" id="JH711574">
    <property type="protein sequence ID" value="EIW85280.1"/>
    <property type="molecule type" value="Genomic_DNA"/>
</dbReference>
<evidence type="ECO:0000256" key="1">
    <source>
        <dbReference type="ARBA" id="ARBA00001947"/>
    </source>
</evidence>